<dbReference type="SMART" id="SM00256">
    <property type="entry name" value="FBOX"/>
    <property type="match status" value="1"/>
</dbReference>
<dbReference type="InterPro" id="IPR036047">
    <property type="entry name" value="F-box-like_dom_sf"/>
</dbReference>
<sequence>MYGPVLCEELSMEILSWVPVMVMMRLRCVSKSWNSLIFNPTFIKLHLERSSRNTDILLTFRAFHDKETGDICLVYWRALHPPFTMLFGTDSINSRIYESWMSAMAWFACVILALDIHISFLFGTRPQGSSPKLLLGYLALPKSFITCLGLVTMI</sequence>
<keyword evidence="1" id="KW-0472">Membrane</keyword>
<dbReference type="Pfam" id="PF00646">
    <property type="entry name" value="F-box"/>
    <property type="match status" value="1"/>
</dbReference>
<evidence type="ECO:0000259" key="2">
    <source>
        <dbReference type="SMART" id="SM00256"/>
    </source>
</evidence>
<evidence type="ECO:0000256" key="1">
    <source>
        <dbReference type="SAM" id="Phobius"/>
    </source>
</evidence>
<dbReference type="PANTHER" id="PTHR31111">
    <property type="entry name" value="BNAA05G37150D PROTEIN-RELATED"/>
    <property type="match status" value="1"/>
</dbReference>
<name>A0A445HJT9_GLYSO</name>
<reference evidence="3 4" key="1">
    <citation type="submission" date="2018-09" db="EMBL/GenBank/DDBJ databases">
        <title>A high-quality reference genome of wild soybean provides a powerful tool to mine soybean genomes.</title>
        <authorList>
            <person name="Xie M."/>
            <person name="Chung C.Y.L."/>
            <person name="Li M.-W."/>
            <person name="Wong F.-L."/>
            <person name="Chan T.-F."/>
            <person name="Lam H.-M."/>
        </authorList>
    </citation>
    <scope>NUCLEOTIDE SEQUENCE [LARGE SCALE GENOMIC DNA]</scope>
    <source>
        <strain evidence="4">cv. W05</strain>
        <tissue evidence="3">Hypocotyl of etiolated seedlings</tissue>
    </source>
</reference>
<feature type="domain" description="F-box" evidence="2">
    <location>
        <begin position="6"/>
        <end position="46"/>
    </location>
</feature>
<dbReference type="PANTHER" id="PTHR31111:SF136">
    <property type="entry name" value="F-BOX ASSOCIATED DOMAIN-CONTAINING PROTEIN"/>
    <property type="match status" value="1"/>
</dbReference>
<keyword evidence="1" id="KW-0812">Transmembrane</keyword>
<dbReference type="InterPro" id="IPR001810">
    <property type="entry name" value="F-box_dom"/>
</dbReference>
<organism evidence="3 4">
    <name type="scientific">Glycine soja</name>
    <name type="common">Wild soybean</name>
    <dbReference type="NCBI Taxonomy" id="3848"/>
    <lineage>
        <taxon>Eukaryota</taxon>
        <taxon>Viridiplantae</taxon>
        <taxon>Streptophyta</taxon>
        <taxon>Embryophyta</taxon>
        <taxon>Tracheophyta</taxon>
        <taxon>Spermatophyta</taxon>
        <taxon>Magnoliopsida</taxon>
        <taxon>eudicotyledons</taxon>
        <taxon>Gunneridae</taxon>
        <taxon>Pentapetalae</taxon>
        <taxon>rosids</taxon>
        <taxon>fabids</taxon>
        <taxon>Fabales</taxon>
        <taxon>Fabaceae</taxon>
        <taxon>Papilionoideae</taxon>
        <taxon>50 kb inversion clade</taxon>
        <taxon>NPAAA clade</taxon>
        <taxon>indigoferoid/millettioid clade</taxon>
        <taxon>Phaseoleae</taxon>
        <taxon>Glycine</taxon>
        <taxon>Glycine subgen. Soja</taxon>
    </lineage>
</organism>
<feature type="transmembrane region" description="Helical" evidence="1">
    <location>
        <begin position="134"/>
        <end position="153"/>
    </location>
</feature>
<dbReference type="AlphaFoldDB" id="A0A445HJT9"/>
<proteinExistence type="predicted"/>
<dbReference type="SUPFAM" id="SSF81383">
    <property type="entry name" value="F-box domain"/>
    <property type="match status" value="1"/>
</dbReference>
<dbReference type="Gene3D" id="1.20.1280.50">
    <property type="match status" value="1"/>
</dbReference>
<keyword evidence="1" id="KW-1133">Transmembrane helix</keyword>
<keyword evidence="4" id="KW-1185">Reference proteome</keyword>
<feature type="transmembrane region" description="Helical" evidence="1">
    <location>
        <begin position="103"/>
        <end position="122"/>
    </location>
</feature>
<comment type="caution">
    <text evidence="3">The sequence shown here is derived from an EMBL/GenBank/DDBJ whole genome shotgun (WGS) entry which is preliminary data.</text>
</comment>
<evidence type="ECO:0000313" key="4">
    <source>
        <dbReference type="Proteomes" id="UP000289340"/>
    </source>
</evidence>
<dbReference type="EMBL" id="QZWG01000012">
    <property type="protein sequence ID" value="RZB73844.1"/>
    <property type="molecule type" value="Genomic_DNA"/>
</dbReference>
<protein>
    <recommendedName>
        <fullName evidence="2">F-box domain-containing protein</fullName>
    </recommendedName>
</protein>
<dbReference type="Proteomes" id="UP000289340">
    <property type="component" value="Chromosome 12"/>
</dbReference>
<evidence type="ECO:0000313" key="3">
    <source>
        <dbReference type="EMBL" id="RZB73844.1"/>
    </source>
</evidence>
<gene>
    <name evidence="3" type="ORF">D0Y65_033122</name>
</gene>
<accession>A0A445HJT9</accession>